<evidence type="ECO:0000313" key="2">
    <source>
        <dbReference type="Proteomes" id="UP000789508"/>
    </source>
</evidence>
<proteinExistence type="predicted"/>
<protein>
    <submittedName>
        <fullName evidence="1">12485_t:CDS:1</fullName>
    </submittedName>
</protein>
<dbReference type="AlphaFoldDB" id="A0A9N9DQI6"/>
<organism evidence="1 2">
    <name type="scientific">Ambispora leptoticha</name>
    <dbReference type="NCBI Taxonomy" id="144679"/>
    <lineage>
        <taxon>Eukaryota</taxon>
        <taxon>Fungi</taxon>
        <taxon>Fungi incertae sedis</taxon>
        <taxon>Mucoromycota</taxon>
        <taxon>Glomeromycotina</taxon>
        <taxon>Glomeromycetes</taxon>
        <taxon>Archaeosporales</taxon>
        <taxon>Ambisporaceae</taxon>
        <taxon>Ambispora</taxon>
    </lineage>
</organism>
<comment type="caution">
    <text evidence="1">The sequence shown here is derived from an EMBL/GenBank/DDBJ whole genome shotgun (WGS) entry which is preliminary data.</text>
</comment>
<evidence type="ECO:0000313" key="1">
    <source>
        <dbReference type="EMBL" id="CAG8649303.1"/>
    </source>
</evidence>
<dbReference type="Proteomes" id="UP000789508">
    <property type="component" value="Unassembled WGS sequence"/>
</dbReference>
<sequence>MGEHGDIQLRTLHSLIWKRYCEINSYKCWSTSGKWNHQLCLDLDNVKVVIKPPADLDNDSRDLSSSRIKLINRTVF</sequence>
<gene>
    <name evidence="1" type="ORF">ALEPTO_LOCUS9960</name>
</gene>
<name>A0A9N9DQI6_9GLOM</name>
<accession>A0A9N9DQI6</accession>
<reference evidence="1" key="1">
    <citation type="submission" date="2021-06" db="EMBL/GenBank/DDBJ databases">
        <authorList>
            <person name="Kallberg Y."/>
            <person name="Tangrot J."/>
            <person name="Rosling A."/>
        </authorList>
    </citation>
    <scope>NUCLEOTIDE SEQUENCE</scope>
    <source>
        <strain evidence="1">FL130A</strain>
    </source>
</reference>
<keyword evidence="2" id="KW-1185">Reference proteome</keyword>
<dbReference type="EMBL" id="CAJVPS010009324">
    <property type="protein sequence ID" value="CAG8649303.1"/>
    <property type="molecule type" value="Genomic_DNA"/>
</dbReference>
<feature type="non-terminal residue" evidence="1">
    <location>
        <position position="76"/>
    </location>
</feature>